<organism evidence="1 2">
    <name type="scientific">Myodes glareolus</name>
    <name type="common">Bank vole</name>
    <name type="synonym">Clethrionomys glareolus</name>
    <dbReference type="NCBI Taxonomy" id="447135"/>
    <lineage>
        <taxon>Eukaryota</taxon>
        <taxon>Metazoa</taxon>
        <taxon>Chordata</taxon>
        <taxon>Craniata</taxon>
        <taxon>Vertebrata</taxon>
        <taxon>Euteleostomi</taxon>
        <taxon>Mammalia</taxon>
        <taxon>Eutheria</taxon>
        <taxon>Euarchontoglires</taxon>
        <taxon>Glires</taxon>
        <taxon>Rodentia</taxon>
        <taxon>Myomorpha</taxon>
        <taxon>Muroidea</taxon>
        <taxon>Cricetidae</taxon>
        <taxon>Arvicolinae</taxon>
        <taxon>Myodes</taxon>
    </lineage>
</organism>
<comment type="caution">
    <text evidence="1">The sequence shown here is derived from an EMBL/GenBank/DDBJ whole genome shotgun (WGS) entry which is preliminary data.</text>
</comment>
<accession>A0AAW0IH77</accession>
<reference evidence="1 2" key="1">
    <citation type="journal article" date="2023" name="bioRxiv">
        <title>Conserved and derived expression patterns and positive selection on dental genes reveal complex evolutionary context of ever-growing rodent molars.</title>
        <authorList>
            <person name="Calamari Z.T."/>
            <person name="Song A."/>
            <person name="Cohen E."/>
            <person name="Akter M."/>
            <person name="Roy R.D."/>
            <person name="Hallikas O."/>
            <person name="Christensen M.M."/>
            <person name="Li P."/>
            <person name="Marangoni P."/>
            <person name="Jernvall J."/>
            <person name="Klein O.D."/>
        </authorList>
    </citation>
    <scope>NUCLEOTIDE SEQUENCE [LARGE SCALE GENOMIC DNA]</scope>
    <source>
        <strain evidence="1">V071</strain>
    </source>
</reference>
<evidence type="ECO:0000313" key="1">
    <source>
        <dbReference type="EMBL" id="KAK7813478.1"/>
    </source>
</evidence>
<dbReference type="EMBL" id="JBBHLL010000135">
    <property type="protein sequence ID" value="KAK7813478.1"/>
    <property type="molecule type" value="Genomic_DNA"/>
</dbReference>
<proteinExistence type="predicted"/>
<evidence type="ECO:0000313" key="2">
    <source>
        <dbReference type="Proteomes" id="UP001488838"/>
    </source>
</evidence>
<dbReference type="AlphaFoldDB" id="A0AAW0IH77"/>
<dbReference type="Proteomes" id="UP001488838">
    <property type="component" value="Unassembled WGS sequence"/>
</dbReference>
<protein>
    <submittedName>
        <fullName evidence="1">Uncharacterized protein</fullName>
    </submittedName>
</protein>
<gene>
    <name evidence="1" type="ORF">U0070_016996</name>
</gene>
<feature type="non-terminal residue" evidence="1">
    <location>
        <position position="1"/>
    </location>
</feature>
<name>A0AAW0IH77_MYOGA</name>
<sequence length="95" mass="10198">QYRADVALGPAVINEASAGPEIARRCFRQDGFRSAPERGACALSRSPRRPCGRELACCLREPLAGRCAAAGPLPAPDCAMFVELKDAMELVRVCH</sequence>
<keyword evidence="2" id="KW-1185">Reference proteome</keyword>